<gene>
    <name evidence="1" type="ORF">2L372D_048</name>
</gene>
<dbReference type="Gene3D" id="3.40.140.10">
    <property type="entry name" value="Cytidine Deaminase, domain 2"/>
    <property type="match status" value="1"/>
</dbReference>
<proteinExistence type="predicted"/>
<dbReference type="SUPFAM" id="SSF53927">
    <property type="entry name" value="Cytidine deaminase-like"/>
    <property type="match status" value="1"/>
</dbReference>
<dbReference type="Proteomes" id="UP000316128">
    <property type="component" value="Segment"/>
</dbReference>
<evidence type="ECO:0000313" key="2">
    <source>
        <dbReference type="Proteomes" id="UP000316128"/>
    </source>
</evidence>
<dbReference type="EMBL" id="MK804893">
    <property type="protein sequence ID" value="QDB73962.1"/>
    <property type="molecule type" value="Genomic_DNA"/>
</dbReference>
<reference evidence="1 2" key="1">
    <citation type="submission" date="2019-04" db="EMBL/GenBank/DDBJ databases">
        <title>Nine Novel Phages from a Plateau Lake in Southwest China Provide Insights into Aeromonas Phage Diversity.</title>
        <authorList>
            <person name="Xiao W."/>
            <person name="Bai M."/>
            <person name="Wang Y."/>
            <person name="Cui X."/>
        </authorList>
    </citation>
    <scope>NUCLEOTIDE SEQUENCE [LARGE SCALE GENOMIC DNA]</scope>
</reference>
<keyword evidence="2" id="KW-1185">Reference proteome</keyword>
<evidence type="ECO:0008006" key="3">
    <source>
        <dbReference type="Google" id="ProtNLM"/>
    </source>
</evidence>
<protein>
    <recommendedName>
        <fullName evidence="3">CMP/dCMP-type deaminase domain-containing protein</fullName>
    </recommendedName>
</protein>
<accession>A0A4Y5TX32</accession>
<sequence>MENSIMSLQLAIKILESVPVQRGKQRLCSIITDRKGNVLSIGQNSYVKTHPLQARAAKRLGKEESCYLHSEIDAVRRLGRDAHKAKNIYVARLDKQGHPVLAKPCEICESVLISLGLNVQYTV</sequence>
<dbReference type="InterPro" id="IPR016193">
    <property type="entry name" value="Cytidine_deaminase-like"/>
</dbReference>
<dbReference type="GO" id="GO:0003824">
    <property type="term" value="F:catalytic activity"/>
    <property type="evidence" value="ECO:0007669"/>
    <property type="project" value="InterPro"/>
</dbReference>
<name>A0A4Y5TX32_9CAUD</name>
<organism evidence="1 2">
    <name type="scientific">Aeromonas phage 2L372D</name>
    <dbReference type="NCBI Taxonomy" id="2588097"/>
    <lineage>
        <taxon>Viruses</taxon>
        <taxon>Duplodnaviria</taxon>
        <taxon>Heunggongvirae</taxon>
        <taxon>Uroviricota</taxon>
        <taxon>Caudoviricetes</taxon>
        <taxon>Plateaulakevirus</taxon>
        <taxon>Plateaulakevirus pv2L372D</taxon>
    </lineage>
</organism>
<evidence type="ECO:0000313" key="1">
    <source>
        <dbReference type="EMBL" id="QDB73962.1"/>
    </source>
</evidence>